<dbReference type="EMBL" id="CXOJ01000130">
    <property type="protein sequence ID" value="CTP93163.1"/>
    <property type="molecule type" value="Genomic_DNA"/>
</dbReference>
<dbReference type="Proteomes" id="UP000045978">
    <property type="component" value="Unassembled WGS sequence"/>
</dbReference>
<gene>
    <name evidence="2" type="ORF">XTPLMG730_3774</name>
</gene>
<evidence type="ECO:0000256" key="1">
    <source>
        <dbReference type="SAM" id="MobiDB-lite"/>
    </source>
</evidence>
<reference evidence="2 3" key="1">
    <citation type="submission" date="2015-07" db="EMBL/GenBank/DDBJ databases">
        <authorList>
            <person name="Noorani M."/>
        </authorList>
    </citation>
    <scope>NUCLEOTIDE SEQUENCE [LARGE SCALE GENOMIC DNA]</scope>
    <source>
        <strain evidence="2">LMG730</strain>
    </source>
</reference>
<sequence>MKNDISNKRVMGYVHARALSNEEISQVSGGDDGDGKNPRPRTKITVGGGPNGKTRTFPDN</sequence>
<dbReference type="AlphaFoldDB" id="A0A0K3A5Q2"/>
<organism evidence="2 3">
    <name type="scientific">Xanthomonas graminis pv. phlei</name>
    <dbReference type="NCBI Taxonomy" id="487906"/>
    <lineage>
        <taxon>Bacteria</taxon>
        <taxon>Pseudomonadati</taxon>
        <taxon>Pseudomonadota</taxon>
        <taxon>Gammaproteobacteria</taxon>
        <taxon>Lysobacterales</taxon>
        <taxon>Lysobacteraceae</taxon>
        <taxon>Xanthomonas</taxon>
        <taxon>Xanthomonas translucens group</taxon>
        <taxon>Xanthomonas graminis</taxon>
    </lineage>
</organism>
<protein>
    <recommendedName>
        <fullName evidence="4">Bacteriocin</fullName>
    </recommendedName>
</protein>
<name>A0A0K3A5Q2_9XANT</name>
<feature type="region of interest" description="Disordered" evidence="1">
    <location>
        <begin position="19"/>
        <end position="60"/>
    </location>
</feature>
<accession>A0A0K3A5Q2</accession>
<proteinExistence type="predicted"/>
<evidence type="ECO:0000313" key="3">
    <source>
        <dbReference type="Proteomes" id="UP000045978"/>
    </source>
</evidence>
<evidence type="ECO:0008006" key="4">
    <source>
        <dbReference type="Google" id="ProtNLM"/>
    </source>
</evidence>
<dbReference type="RefSeq" id="WP_053839543.1">
    <property type="nucleotide sequence ID" value="NZ_CP076251.1"/>
</dbReference>
<evidence type="ECO:0000313" key="2">
    <source>
        <dbReference type="EMBL" id="CTP93163.1"/>
    </source>
</evidence>